<name>A0A1L7WF14_9HELO</name>
<evidence type="ECO:0000259" key="1">
    <source>
        <dbReference type="Pfam" id="PF06985"/>
    </source>
</evidence>
<dbReference type="OrthoDB" id="5362512at2759"/>
<organism evidence="2 3">
    <name type="scientific">Phialocephala subalpina</name>
    <dbReference type="NCBI Taxonomy" id="576137"/>
    <lineage>
        <taxon>Eukaryota</taxon>
        <taxon>Fungi</taxon>
        <taxon>Dikarya</taxon>
        <taxon>Ascomycota</taxon>
        <taxon>Pezizomycotina</taxon>
        <taxon>Leotiomycetes</taxon>
        <taxon>Helotiales</taxon>
        <taxon>Mollisiaceae</taxon>
        <taxon>Phialocephala</taxon>
        <taxon>Phialocephala fortinii species complex</taxon>
    </lineage>
</organism>
<protein>
    <recommendedName>
        <fullName evidence="1">Heterokaryon incompatibility domain-containing protein</fullName>
    </recommendedName>
</protein>
<proteinExistence type="predicted"/>
<dbReference type="Pfam" id="PF06985">
    <property type="entry name" value="HET"/>
    <property type="match status" value="1"/>
</dbReference>
<dbReference type="EMBL" id="FJOG01000002">
    <property type="protein sequence ID" value="CZR51370.1"/>
    <property type="molecule type" value="Genomic_DNA"/>
</dbReference>
<reference evidence="2 3" key="1">
    <citation type="submission" date="2016-03" db="EMBL/GenBank/DDBJ databases">
        <authorList>
            <person name="Ploux O."/>
        </authorList>
    </citation>
    <scope>NUCLEOTIDE SEQUENCE [LARGE SCALE GENOMIC DNA]</scope>
    <source>
        <strain evidence="2 3">UAMH 11012</strain>
    </source>
</reference>
<accession>A0A1L7WF14</accession>
<dbReference type="STRING" id="576137.A0A1L7WF14"/>
<dbReference type="AlphaFoldDB" id="A0A1L7WF14"/>
<evidence type="ECO:0000313" key="2">
    <source>
        <dbReference type="EMBL" id="CZR51370.1"/>
    </source>
</evidence>
<evidence type="ECO:0000313" key="3">
    <source>
        <dbReference type="Proteomes" id="UP000184330"/>
    </source>
</evidence>
<dbReference type="Proteomes" id="UP000184330">
    <property type="component" value="Unassembled WGS sequence"/>
</dbReference>
<sequence length="399" mass="44731">MSHPLKTTTTNEAAHRKAISIDVLPPTFRDAVTVTIRLNIRHLWIDSLCIIQNDLRDWQTEASKMAAIFQGAYMTIAATSSPDSTGGLFFEVPNSQLRVGRQSGEDAETTVHFTNSILYWQCRERYASEDGLLDEQTFGSLEEEFEWVDKEFYSKYFAKNPRIAWYMLAQNYSERALSFMKDKFPAMAGLIRAHQQQTGATPILGLWKDTLHFDLCWRIDDPSESQASLQNIPSWTWLSCDDFISYEGVVAYTSGQRESSSKFNVVDWSVQWADEPFTSELIHWHLAVRGPFGSCKIPKGILLENVAEQKEVEAFLGLSADGLRCFNIGPDTLGAPVDHEAVSFLHLCAGGATGLYFFVLLPVQGKPNTYRRVGIGSSSIDSAVDILINSAPEETIFLV</sequence>
<keyword evidence="3" id="KW-1185">Reference proteome</keyword>
<dbReference type="PANTHER" id="PTHR33112:SF9">
    <property type="entry name" value="HETEROKARYON INCOMPATIBILITY DOMAIN-CONTAINING PROTEIN"/>
    <property type="match status" value="1"/>
</dbReference>
<dbReference type="PANTHER" id="PTHR33112">
    <property type="entry name" value="DOMAIN PROTEIN, PUTATIVE-RELATED"/>
    <property type="match status" value="1"/>
</dbReference>
<gene>
    <name evidence="2" type="ORF">PAC_01245</name>
</gene>
<feature type="domain" description="Heterokaryon incompatibility" evidence="1">
    <location>
        <begin position="9"/>
        <end position="110"/>
    </location>
</feature>
<dbReference type="InterPro" id="IPR010730">
    <property type="entry name" value="HET"/>
</dbReference>